<dbReference type="EMBL" id="JACBYQ010000001">
    <property type="protein sequence ID" value="NYE94138.1"/>
    <property type="molecule type" value="Genomic_DNA"/>
</dbReference>
<evidence type="ECO:0000313" key="2">
    <source>
        <dbReference type="Proteomes" id="UP000521748"/>
    </source>
</evidence>
<keyword evidence="2" id="KW-1185">Reference proteome</keyword>
<dbReference type="RefSeq" id="WP_179387941.1">
    <property type="nucleotide sequence ID" value="NZ_JACBYQ010000001.1"/>
</dbReference>
<protein>
    <submittedName>
        <fullName evidence="1">Uncharacterized protein</fullName>
    </submittedName>
</protein>
<proteinExistence type="predicted"/>
<evidence type="ECO:0000313" key="1">
    <source>
        <dbReference type="EMBL" id="NYE94138.1"/>
    </source>
</evidence>
<dbReference type="Proteomes" id="UP000521748">
    <property type="component" value="Unassembled WGS sequence"/>
</dbReference>
<dbReference type="AlphaFoldDB" id="A0A7Y9LRA7"/>
<comment type="caution">
    <text evidence="1">The sequence shown here is derived from an EMBL/GenBank/DDBJ whole genome shotgun (WGS) entry which is preliminary data.</text>
</comment>
<sequence>MISTEWISVIRPDDREVVGYLEMVDDGFVPYDLLGRQVYGETPLPYQEAEELLIERGLSYLASRWKLEVEDADEPIDVVIKEISPERVILISDDYQYGKAIGTPFSLELPENSGRLQPGAPGATARFINAVPGYGKG</sequence>
<accession>A0A7Y9LRA7</accession>
<gene>
    <name evidence="1" type="ORF">FHU41_000359</name>
</gene>
<organism evidence="1 2">
    <name type="scientific">Psychromicrobium silvestre</name>
    <dbReference type="NCBI Taxonomy" id="1645614"/>
    <lineage>
        <taxon>Bacteria</taxon>
        <taxon>Bacillati</taxon>
        <taxon>Actinomycetota</taxon>
        <taxon>Actinomycetes</taxon>
        <taxon>Micrococcales</taxon>
        <taxon>Micrococcaceae</taxon>
        <taxon>Psychromicrobium</taxon>
    </lineage>
</organism>
<reference evidence="1 2" key="1">
    <citation type="submission" date="2020-07" db="EMBL/GenBank/DDBJ databases">
        <title>Sequencing the genomes of 1000 actinobacteria strains.</title>
        <authorList>
            <person name="Klenk H.-P."/>
        </authorList>
    </citation>
    <scope>NUCLEOTIDE SEQUENCE [LARGE SCALE GENOMIC DNA]</scope>
    <source>
        <strain evidence="1 2">DSM 102047</strain>
    </source>
</reference>
<name>A0A7Y9LRA7_9MICC</name>